<dbReference type="InterPro" id="IPR008930">
    <property type="entry name" value="Terpenoid_cyclase/PrenylTrfase"/>
</dbReference>
<protein>
    <submittedName>
        <fullName evidence="4">Prenyltransferase/squalene oxidase repeat-containing protein</fullName>
    </submittedName>
</protein>
<feature type="compositionally biased region" description="Acidic residues" evidence="1">
    <location>
        <begin position="263"/>
        <end position="281"/>
    </location>
</feature>
<evidence type="ECO:0000256" key="1">
    <source>
        <dbReference type="SAM" id="MobiDB-lite"/>
    </source>
</evidence>
<proteinExistence type="predicted"/>
<feature type="transmembrane region" description="Helical" evidence="2">
    <location>
        <begin position="445"/>
        <end position="466"/>
    </location>
</feature>
<keyword evidence="5" id="KW-1185">Reference proteome</keyword>
<feature type="chain" id="PRO_5045803721" evidence="3">
    <location>
        <begin position="31"/>
        <end position="524"/>
    </location>
</feature>
<gene>
    <name evidence="4" type="ORF">RNC47_32640</name>
</gene>
<keyword evidence="2" id="KW-0472">Membrane</keyword>
<dbReference type="RefSeq" id="WP_311604084.1">
    <property type="nucleotide sequence ID" value="NZ_JAVREM010000084.1"/>
</dbReference>
<dbReference type="SUPFAM" id="SSF48239">
    <property type="entry name" value="Terpenoid cyclases/Protein prenyltransferases"/>
    <property type="match status" value="1"/>
</dbReference>
<feature type="compositionally biased region" description="Low complexity" evidence="1">
    <location>
        <begin position="246"/>
        <end position="258"/>
    </location>
</feature>
<dbReference type="Proteomes" id="UP001183420">
    <property type="component" value="Unassembled WGS sequence"/>
</dbReference>
<evidence type="ECO:0000313" key="5">
    <source>
        <dbReference type="Proteomes" id="UP001183420"/>
    </source>
</evidence>
<feature type="compositionally biased region" description="Basic and acidic residues" evidence="1">
    <location>
        <begin position="485"/>
        <end position="524"/>
    </location>
</feature>
<accession>A0ABU2LZR1</accession>
<keyword evidence="3" id="KW-0732">Signal</keyword>
<feature type="signal peptide" evidence="3">
    <location>
        <begin position="1"/>
        <end position="30"/>
    </location>
</feature>
<feature type="region of interest" description="Disordered" evidence="1">
    <location>
        <begin position="246"/>
        <end position="313"/>
    </location>
</feature>
<sequence>MIDHHARRRTLRRAALAGGAAALTAAVALAQPATAAAAAVSAAPAAETPIGLFGRSDPTYDGVLRQSIALLAQDAAGFEPGTPAVDWLLGQQCADGSFLSFRADPQEPCPDVTAADSNATALATQALAALGGHEEQVSAALDWLAGVQNADGGWSFNPGGPSDANSTAVVASAFSAAGQDPAEVRREGNSPFDALSALQLGCDAPEGERGAFAWQPDPESGELSANDAATVDAVLASAGSGLLVDPDATPAVAPTAEPCGVGDEGEDPEGTEETEQEEEPAGQETGEAAATDGASGEEPQAPQTPQLASGAAGAARLTAALDDNGQYLAAPATGTDPGEGEDRLPDFGNTAKAVIALAALGDDAALAGPLGWLSEHHTEWPDHTQSPAALGLLVLAAHAGGASPTDFGGSNLVDALNALGPAPGDGSAGDGDDSADDDSGGGLGAVLWVIALGLLAGIGIGVLLSVRRARARETDAAFGPAEGGEGGKAEETEEKPASATERKAEDDDAKPADEKDGKDGNDTA</sequence>
<feature type="region of interest" description="Disordered" evidence="1">
    <location>
        <begin position="477"/>
        <end position="524"/>
    </location>
</feature>
<comment type="caution">
    <text evidence="4">The sequence shown here is derived from an EMBL/GenBank/DDBJ whole genome shotgun (WGS) entry which is preliminary data.</text>
</comment>
<evidence type="ECO:0000256" key="3">
    <source>
        <dbReference type="SAM" id="SignalP"/>
    </source>
</evidence>
<evidence type="ECO:0000313" key="4">
    <source>
        <dbReference type="EMBL" id="MDT0323069.1"/>
    </source>
</evidence>
<evidence type="ECO:0000256" key="2">
    <source>
        <dbReference type="SAM" id="Phobius"/>
    </source>
</evidence>
<dbReference type="PROSITE" id="PS51318">
    <property type="entry name" value="TAT"/>
    <property type="match status" value="1"/>
</dbReference>
<keyword evidence="2" id="KW-0812">Transmembrane</keyword>
<feature type="region of interest" description="Disordered" evidence="1">
    <location>
        <begin position="327"/>
        <end position="346"/>
    </location>
</feature>
<feature type="compositionally biased region" description="Low complexity" evidence="1">
    <location>
        <begin position="282"/>
        <end position="298"/>
    </location>
</feature>
<dbReference type="Gene3D" id="1.50.10.20">
    <property type="match status" value="1"/>
</dbReference>
<dbReference type="InterPro" id="IPR006311">
    <property type="entry name" value="TAT_signal"/>
</dbReference>
<reference evidence="5" key="1">
    <citation type="submission" date="2023-07" db="EMBL/GenBank/DDBJ databases">
        <title>30 novel species of actinomycetes from the DSMZ collection.</title>
        <authorList>
            <person name="Nouioui I."/>
        </authorList>
    </citation>
    <scope>NUCLEOTIDE SEQUENCE [LARGE SCALE GENOMIC DNA]</scope>
    <source>
        <strain evidence="5">DSM 44918</strain>
    </source>
</reference>
<dbReference type="EMBL" id="JAVREM010000084">
    <property type="protein sequence ID" value="MDT0323069.1"/>
    <property type="molecule type" value="Genomic_DNA"/>
</dbReference>
<keyword evidence="2" id="KW-1133">Transmembrane helix</keyword>
<organism evidence="4 5">
    <name type="scientific">Streptomyces millisiae</name>
    <dbReference type="NCBI Taxonomy" id="3075542"/>
    <lineage>
        <taxon>Bacteria</taxon>
        <taxon>Bacillati</taxon>
        <taxon>Actinomycetota</taxon>
        <taxon>Actinomycetes</taxon>
        <taxon>Kitasatosporales</taxon>
        <taxon>Streptomycetaceae</taxon>
        <taxon>Streptomyces</taxon>
    </lineage>
</organism>
<name>A0ABU2LZR1_9ACTN</name>